<keyword evidence="1" id="KW-0285">Flavoprotein</keyword>
<dbReference type="SUPFAM" id="SSF56176">
    <property type="entry name" value="FAD-binding/transporter-associated domain-like"/>
    <property type="match status" value="1"/>
</dbReference>
<accession>A0A9D9ENL5</accession>
<evidence type="ECO:0000256" key="2">
    <source>
        <dbReference type="ARBA" id="ARBA00022827"/>
    </source>
</evidence>
<keyword evidence="3" id="KW-0560">Oxidoreductase</keyword>
<dbReference type="Proteomes" id="UP000823616">
    <property type="component" value="Unassembled WGS sequence"/>
</dbReference>
<comment type="caution">
    <text evidence="5">The sequence shown here is derived from an EMBL/GenBank/DDBJ whole genome shotgun (WGS) entry which is preliminary data.</text>
</comment>
<evidence type="ECO:0000313" key="6">
    <source>
        <dbReference type="Proteomes" id="UP000823616"/>
    </source>
</evidence>
<dbReference type="EMBL" id="JADIMS010000161">
    <property type="protein sequence ID" value="MBO8451182.1"/>
    <property type="molecule type" value="Genomic_DNA"/>
</dbReference>
<feature type="domain" description="FAD-binding PCMH-type" evidence="4">
    <location>
        <begin position="1"/>
        <end position="179"/>
    </location>
</feature>
<organism evidence="5 6">
    <name type="scientific">Candidatus Avitreponema avistercoris</name>
    <dbReference type="NCBI Taxonomy" id="2840705"/>
    <lineage>
        <taxon>Bacteria</taxon>
        <taxon>Pseudomonadati</taxon>
        <taxon>Spirochaetota</taxon>
        <taxon>Spirochaetia</taxon>
        <taxon>Spirochaetales</taxon>
        <taxon>Candidatus Avitreponema</taxon>
    </lineage>
</organism>
<reference evidence="5" key="2">
    <citation type="journal article" date="2021" name="PeerJ">
        <title>Extensive microbial diversity within the chicken gut microbiome revealed by metagenomics and culture.</title>
        <authorList>
            <person name="Gilroy R."/>
            <person name="Ravi A."/>
            <person name="Getino M."/>
            <person name="Pursley I."/>
            <person name="Horton D.L."/>
            <person name="Alikhan N.F."/>
            <person name="Baker D."/>
            <person name="Gharbi K."/>
            <person name="Hall N."/>
            <person name="Watson M."/>
            <person name="Adriaenssens E.M."/>
            <person name="Foster-Nyarko E."/>
            <person name="Jarju S."/>
            <person name="Secka A."/>
            <person name="Antonio M."/>
            <person name="Oren A."/>
            <person name="Chaudhuri R.R."/>
            <person name="La Ragione R."/>
            <person name="Hildebrand F."/>
            <person name="Pallen M.J."/>
        </authorList>
    </citation>
    <scope>NUCLEOTIDE SEQUENCE</scope>
    <source>
        <strain evidence="5">B3-4054</strain>
    </source>
</reference>
<dbReference type="GO" id="GO:0016491">
    <property type="term" value="F:oxidoreductase activity"/>
    <property type="evidence" value="ECO:0007669"/>
    <property type="project" value="UniProtKB-KW"/>
</dbReference>
<name>A0A9D9ENL5_9SPIR</name>
<dbReference type="AlphaFoldDB" id="A0A9D9ENL5"/>
<dbReference type="InterPro" id="IPR002346">
    <property type="entry name" value="Mopterin_DH_FAD-bd"/>
</dbReference>
<keyword evidence="2" id="KW-0274">FAD</keyword>
<dbReference type="PROSITE" id="PS51387">
    <property type="entry name" value="FAD_PCMH"/>
    <property type="match status" value="1"/>
</dbReference>
<dbReference type="PANTHER" id="PTHR42659:SF2">
    <property type="entry name" value="XANTHINE DEHYDROGENASE SUBUNIT C-RELATED"/>
    <property type="match status" value="1"/>
</dbReference>
<evidence type="ECO:0000256" key="3">
    <source>
        <dbReference type="ARBA" id="ARBA00023002"/>
    </source>
</evidence>
<reference evidence="5" key="1">
    <citation type="submission" date="2020-10" db="EMBL/GenBank/DDBJ databases">
        <authorList>
            <person name="Gilroy R."/>
        </authorList>
    </citation>
    <scope>NUCLEOTIDE SEQUENCE</scope>
    <source>
        <strain evidence="5">B3-4054</strain>
    </source>
</reference>
<proteinExistence type="predicted"/>
<dbReference type="InterPro" id="IPR016169">
    <property type="entry name" value="FAD-bd_PCMH_sub2"/>
</dbReference>
<dbReference type="InterPro" id="IPR051312">
    <property type="entry name" value="Diverse_Substr_Oxidored"/>
</dbReference>
<dbReference type="Pfam" id="PF00941">
    <property type="entry name" value="FAD_binding_5"/>
    <property type="match status" value="1"/>
</dbReference>
<dbReference type="InterPro" id="IPR016166">
    <property type="entry name" value="FAD-bd_PCMH"/>
</dbReference>
<dbReference type="Gene3D" id="3.30.465.10">
    <property type="match status" value="1"/>
</dbReference>
<evidence type="ECO:0000259" key="4">
    <source>
        <dbReference type="PROSITE" id="PS51387"/>
    </source>
</evidence>
<sequence>MSGKDSSVFFSNSLQEALASLKNIPGIRPVGGCLGFIYGNLDRVLHLPERLLTLNGIPELTAINKTERHIEFGAAVTIRSILNLGEKNIPPVLYRALKSIGNPSVRALVTIGGNLAPVHFHYAASAPLLALDAKLEIRQGTETRMVSLNHYFSAAHGSASEESRTPELITKVRVPTDGWDVSIFRRTGKPGMITEDTGFFVFLVKTQKNILSDLRVAWASDCFFRNREFENLTIGKTLPLSEREIDSLLNRAGEYTAAELPAGSYKHRCFFNYLESAFRVLS</sequence>
<dbReference type="InterPro" id="IPR036318">
    <property type="entry name" value="FAD-bd_PCMH-like_sf"/>
</dbReference>
<dbReference type="GO" id="GO:0071949">
    <property type="term" value="F:FAD binding"/>
    <property type="evidence" value="ECO:0007669"/>
    <property type="project" value="InterPro"/>
</dbReference>
<evidence type="ECO:0000256" key="1">
    <source>
        <dbReference type="ARBA" id="ARBA00022630"/>
    </source>
</evidence>
<gene>
    <name evidence="5" type="ORF">IAA96_08785</name>
</gene>
<protein>
    <submittedName>
        <fullName evidence="5">FAD binding domain-containing protein</fullName>
    </submittedName>
</protein>
<evidence type="ECO:0000313" key="5">
    <source>
        <dbReference type="EMBL" id="MBO8451182.1"/>
    </source>
</evidence>
<dbReference type="PANTHER" id="PTHR42659">
    <property type="entry name" value="XANTHINE DEHYDROGENASE SUBUNIT C-RELATED"/>
    <property type="match status" value="1"/>
</dbReference>